<gene>
    <name evidence="5" type="ORF">CENA302_00235</name>
</gene>
<dbReference type="Gene3D" id="2.130.10.30">
    <property type="entry name" value="Regulator of chromosome condensation 1/beta-lactamase-inhibitor protein II"/>
    <property type="match status" value="2"/>
</dbReference>
<sequence>MTKITNQALNSALNQLWVFSLSSDFWAVFDAVFGTEYNRKNAEILRSQWQIGDFSQLPEIEILDSSILGSANGAYSSSENRIYLSSNLMENGTSSKIREVLIEEIGHFVDSRINQIDTPGDEGEYFAGLVTDQKLNKDEIDRLKAENDSNWISVDGERLLIEQSSPGTVTRTPIAPASPGRTRYEVGNAYAFAALKSNGSVVTWGQSWAGGNSSVATYNPVTNNYNPVTNNYSYVSVASQLTSGVTQIFSNLEAFAALKSDGSVVTWGQSWAGGNSSVATYNPVTNNYSYVSVASQLTSGVSRIFSTGYAFAALKSDGSVVTWGDSSDGGNSSIATWNSTGNYSYVSVASQLTSGVTQIFSNWGAFAALKSDGSVVTWGQSWAGGNSSIATYNPVTNNYNPVTNNYSYVNVASQLTSGVTQIFSNWGAFAALKSDGSVVTWGDSSDGGNSSIATWNSTGNYSYVSVASQLTSGVTQIFSNGGAFAALKSDGSVVTWGDSLGGGNSSIATWNSTGNYSYVSVASQLTSGVTQIFSNGGGAFAALKSDGSVVTWGSSTSGGDSSIATYNPVTNNYSYVSVASQLTSGVTQIFSNGGAFAASGVPVPHPQIGGAFAALKSDGSVVTWGSSTSGGDSSIATYNPVTNNYSYVSVASQLTSGVTQIFSNGGGAFAALKSDGSVVTWGSSTSGGDSSVATYNPVTNNYSYVSVANQLTSGVVSFADPFNDDRLVLSTSESSVTLAVSPSSVTEDGSSNLVYTFTRTGVISNALTVNYTVGGTATNGTDYGNIGTSVTFAANSATATVTVDPTADTTVESDETVSLTLASGNGYTIGTITAVTGIVINDDKINTPPVLENLTFTGVEDKILNFVISDNNSQYRDDDNNDLAAVKVVSLPSFGSLTFVNGQPISLNQRVSAVELLNVRYNPNANVNGQDTFNITAIDNGTPEAESGQAKVTINVTPVNDAPEFTLTGNIQALTGAVDQTVTGFAQNISAGPNESSQKFEFITTVTSGNEIFTKLPSIDVTGNLTYSLSKTPGTAAVKVLLKDDGGVANSGLDTTEKEFTVQSAIPLNPSESSVTLAVSPSSVTEDGSSNLVYTFTRTGVISNALTVNYTVGGTATNGTDYGNIGTSVTFAANSATATVTVDPTADTTVESDETVSLTLASGNGYTIGTITAVTGIVINDDKINTPPVLENLTFTGVEDKILNFVISDNNSQYRDDDNNDLAAVKVVSLPSFGSLTFVNGQPISLNQRVSAVELLNVRYNPNANVNGQDTFNITAIDNGTPEAESGQAKVTINVTPVNDAPEFTLTGNIQALTGAVDQTVTGFAQNISAGPNESSQKFEFITTVTSGNEIFTKLPSIDVTGNLTYSLSKTPGTAAVKVLLKDDGGVANSGLDTTEKEFTVQSAIPLNPSVFEPNVDISAGLTFKPQTNGTVNLDTSRGSASLDQVQSVQSGTKSNFNHIIGLYEVMNNQGEIKDNQGNTLKPEDANYTLHALTTARVKNFTLQAGGNDTPSTATQLGSGVSVLGGKFYAPFAIANGGTYFPGNQGIEDFVAAEQGDINRFSTALPYVRDLVAREGKNGDVFNNAPRFVQEPVAYFTFGAANPDKSAHFRSYGNGVYGFEDLPADLTQYSNNDFNDAVFALKLTT</sequence>
<feature type="domain" description="Calx-beta" evidence="4">
    <location>
        <begin position="725"/>
        <end position="822"/>
    </location>
</feature>
<dbReference type="CDD" id="cd11304">
    <property type="entry name" value="Cadherin_repeat"/>
    <property type="match status" value="2"/>
</dbReference>
<dbReference type="Proteomes" id="UP000190056">
    <property type="component" value="Unassembled WGS sequence"/>
</dbReference>
<evidence type="ECO:0000313" key="6">
    <source>
        <dbReference type="Proteomes" id="UP000190056"/>
    </source>
</evidence>
<dbReference type="SMART" id="SM00237">
    <property type="entry name" value="Calx_beta"/>
    <property type="match status" value="2"/>
</dbReference>
<keyword evidence="1" id="KW-0732">Signal</keyword>
<dbReference type="EMBL" id="MTPU01000001">
    <property type="protein sequence ID" value="OPH11438.1"/>
    <property type="molecule type" value="Genomic_DNA"/>
</dbReference>
<dbReference type="InterPro" id="IPR038081">
    <property type="entry name" value="CalX-like_sf"/>
</dbReference>
<dbReference type="RefSeq" id="WP_256860726.1">
    <property type="nucleotide sequence ID" value="NZ_MTPU01000001.1"/>
</dbReference>
<comment type="caution">
    <text evidence="5">The sequence shown here is derived from an EMBL/GenBank/DDBJ whole genome shotgun (WGS) entry which is preliminary data.</text>
</comment>
<dbReference type="InterPro" id="IPR009091">
    <property type="entry name" value="RCC1/BLIP-II"/>
</dbReference>
<reference evidence="5 6" key="1">
    <citation type="submission" date="2017-01" db="EMBL/GenBank/DDBJ databases">
        <authorList>
            <person name="Abreu V.A."/>
            <person name="Popin R.V."/>
            <person name="Rigonato J."/>
            <person name="Andreote A.P."/>
            <person name="Schaker P.C."/>
            <person name="Hoff-Risseti C."/>
            <person name="Alvarenga D.O."/>
            <person name="Varani A.M."/>
            <person name="Fiore M.F."/>
        </authorList>
    </citation>
    <scope>NUCLEOTIDE SEQUENCE [LARGE SCALE GENOMIC DNA]</scope>
    <source>
        <strain evidence="5 6">CENA302</strain>
    </source>
</reference>
<dbReference type="Pfam" id="PF13448">
    <property type="entry name" value="DUF4114"/>
    <property type="match status" value="1"/>
</dbReference>
<dbReference type="SUPFAM" id="SSF141072">
    <property type="entry name" value="CalX-like"/>
    <property type="match status" value="2"/>
</dbReference>
<dbReference type="GO" id="GO:0016020">
    <property type="term" value="C:membrane"/>
    <property type="evidence" value="ECO:0007669"/>
    <property type="project" value="InterPro"/>
</dbReference>
<dbReference type="PANTHER" id="PTHR45982">
    <property type="entry name" value="REGULATOR OF CHROMOSOME CONDENSATION"/>
    <property type="match status" value="1"/>
</dbReference>
<evidence type="ECO:0000313" key="5">
    <source>
        <dbReference type="EMBL" id="OPH11438.1"/>
    </source>
</evidence>
<dbReference type="GO" id="GO:0007154">
    <property type="term" value="P:cell communication"/>
    <property type="evidence" value="ECO:0007669"/>
    <property type="project" value="InterPro"/>
</dbReference>
<keyword evidence="2" id="KW-0677">Repeat</keyword>
<dbReference type="Pfam" id="PF03160">
    <property type="entry name" value="Calx-beta"/>
    <property type="match status" value="2"/>
</dbReference>
<dbReference type="InterPro" id="IPR051553">
    <property type="entry name" value="Ran_GTPase-activating"/>
</dbReference>
<dbReference type="PANTHER" id="PTHR45982:SF1">
    <property type="entry name" value="REGULATOR OF CHROMOSOME CONDENSATION"/>
    <property type="match status" value="1"/>
</dbReference>
<name>A0A9Q5QZB7_9CYAN</name>
<evidence type="ECO:0000259" key="4">
    <source>
        <dbReference type="SMART" id="SM00237"/>
    </source>
</evidence>
<evidence type="ECO:0000256" key="2">
    <source>
        <dbReference type="ARBA" id="ARBA00022737"/>
    </source>
</evidence>
<feature type="domain" description="Calx-beta" evidence="4">
    <location>
        <begin position="1064"/>
        <end position="1161"/>
    </location>
</feature>
<accession>A0A9Q5QZB7</accession>
<proteinExistence type="predicted"/>
<dbReference type="InterPro" id="IPR025193">
    <property type="entry name" value="DUF4114"/>
</dbReference>
<organism evidence="5 6">
    <name type="scientific">Cylindrospermopsis raciborskii CENA302</name>
    <dbReference type="NCBI Taxonomy" id="1170768"/>
    <lineage>
        <taxon>Bacteria</taxon>
        <taxon>Bacillati</taxon>
        <taxon>Cyanobacteriota</taxon>
        <taxon>Cyanophyceae</taxon>
        <taxon>Nostocales</taxon>
        <taxon>Aphanizomenonaceae</taxon>
        <taxon>Cylindrospermopsis</taxon>
    </lineage>
</organism>
<keyword evidence="3" id="KW-0106">Calcium</keyword>
<evidence type="ECO:0000256" key="3">
    <source>
        <dbReference type="ARBA" id="ARBA00022837"/>
    </source>
</evidence>
<dbReference type="InterPro" id="IPR003644">
    <property type="entry name" value="Calx_beta"/>
</dbReference>
<dbReference type="SUPFAM" id="SSF50985">
    <property type="entry name" value="RCC1/BLIP-II"/>
    <property type="match status" value="2"/>
</dbReference>
<protein>
    <recommendedName>
        <fullName evidence="4">Calx-beta domain-containing protein</fullName>
    </recommendedName>
</protein>
<evidence type="ECO:0000256" key="1">
    <source>
        <dbReference type="ARBA" id="ARBA00022729"/>
    </source>
</evidence>
<dbReference type="Gene3D" id="2.60.40.2030">
    <property type="match status" value="2"/>
</dbReference>